<evidence type="ECO:0000256" key="9">
    <source>
        <dbReference type="ARBA" id="ARBA00038592"/>
    </source>
</evidence>
<dbReference type="EMBL" id="ACJN02000002">
    <property type="protein sequence ID" value="EFI34769.1"/>
    <property type="molecule type" value="Genomic_DNA"/>
</dbReference>
<dbReference type="Pfam" id="PF01867">
    <property type="entry name" value="Cas_Cas1"/>
    <property type="match status" value="1"/>
</dbReference>
<keyword evidence="7" id="KW-0238">DNA-binding</keyword>
<dbReference type="GO" id="GO:0043571">
    <property type="term" value="P:maintenance of CRISPR repeat elements"/>
    <property type="evidence" value="ECO:0007669"/>
    <property type="project" value="InterPro"/>
</dbReference>
<sequence>MLSFFPWNTVHFAVECCPFSREIRSKLENMARMLQVRGKRMKNQELLSKAAAIRALGKELGSLQDVELIRGCEGHASRLYFQVFDHLLTNKNFSFKGRSKRPPKDPVNALLSFVYTLLTNEVQTAVKTVGLDPYLGALHVIDYGRPSLACDLVEEWRAFLGDRLVLGLINKKSISVDDFVYRDVKDTDFVDEKDLRSKRPVEMKPAICRAFLQSYEKWMQQKILDPVSGKEFGCREYIFKQVQRFEKHLSQKEKYQPFLWAGRV</sequence>
<dbReference type="GO" id="GO:0004519">
    <property type="term" value="F:endonuclease activity"/>
    <property type="evidence" value="ECO:0007669"/>
    <property type="project" value="UniProtKB-KW"/>
</dbReference>
<keyword evidence="4" id="KW-0378">Hydrolase</keyword>
<evidence type="ECO:0000256" key="4">
    <source>
        <dbReference type="ARBA" id="ARBA00022801"/>
    </source>
</evidence>
<name>D6SPU3_9BACT</name>
<evidence type="ECO:0000313" key="11">
    <source>
        <dbReference type="Proteomes" id="UP000005496"/>
    </source>
</evidence>
<keyword evidence="8" id="KW-0464">Manganese</keyword>
<dbReference type="InterPro" id="IPR002729">
    <property type="entry name" value="CRISPR-assoc_Cas1"/>
</dbReference>
<dbReference type="GO" id="GO:0051607">
    <property type="term" value="P:defense response to virus"/>
    <property type="evidence" value="ECO:0007669"/>
    <property type="project" value="UniProtKB-KW"/>
</dbReference>
<dbReference type="GO" id="GO:0016787">
    <property type="term" value="F:hydrolase activity"/>
    <property type="evidence" value="ECO:0007669"/>
    <property type="project" value="UniProtKB-KW"/>
</dbReference>
<evidence type="ECO:0000256" key="6">
    <source>
        <dbReference type="ARBA" id="ARBA00023118"/>
    </source>
</evidence>
<dbReference type="Gene3D" id="1.20.120.920">
    <property type="entry name" value="CRISPR-associated endonuclease Cas1, C-terminal domain"/>
    <property type="match status" value="1"/>
</dbReference>
<proteinExistence type="predicted"/>
<dbReference type="NCBIfam" id="TIGR00287">
    <property type="entry name" value="cas1"/>
    <property type="match status" value="1"/>
</dbReference>
<keyword evidence="11" id="KW-1185">Reference proteome</keyword>
<dbReference type="InterPro" id="IPR050646">
    <property type="entry name" value="Cas1"/>
</dbReference>
<evidence type="ECO:0000256" key="5">
    <source>
        <dbReference type="ARBA" id="ARBA00022842"/>
    </source>
</evidence>
<evidence type="ECO:0000256" key="1">
    <source>
        <dbReference type="ARBA" id="ARBA00022722"/>
    </source>
</evidence>
<dbReference type="Proteomes" id="UP000005496">
    <property type="component" value="Unassembled WGS sequence"/>
</dbReference>
<evidence type="ECO:0000256" key="2">
    <source>
        <dbReference type="ARBA" id="ARBA00022723"/>
    </source>
</evidence>
<gene>
    <name evidence="10" type="ORF">Dthio_PD2145</name>
</gene>
<protein>
    <submittedName>
        <fullName evidence="10">CRISPR-associated protein Cas1</fullName>
    </submittedName>
</protein>
<dbReference type="AlphaFoldDB" id="D6SPU3"/>
<accession>D6SPU3</accession>
<keyword evidence="1" id="KW-0540">Nuclease</keyword>
<comment type="caution">
    <text evidence="10">The sequence shown here is derived from an EMBL/GenBank/DDBJ whole genome shotgun (WGS) entry which is preliminary data.</text>
</comment>
<dbReference type="InterPro" id="IPR042206">
    <property type="entry name" value="CRISPR-assoc_Cas1_C"/>
</dbReference>
<evidence type="ECO:0000313" key="10">
    <source>
        <dbReference type="EMBL" id="EFI34769.1"/>
    </source>
</evidence>
<keyword evidence="2" id="KW-0479">Metal-binding</keyword>
<organism evidence="10 11">
    <name type="scientific">Desulfonatronospira thiodismutans ASO3-1</name>
    <dbReference type="NCBI Taxonomy" id="555779"/>
    <lineage>
        <taxon>Bacteria</taxon>
        <taxon>Pseudomonadati</taxon>
        <taxon>Thermodesulfobacteriota</taxon>
        <taxon>Desulfovibrionia</taxon>
        <taxon>Desulfovibrionales</taxon>
        <taxon>Desulfonatronovibrionaceae</taxon>
        <taxon>Desulfonatronospira</taxon>
    </lineage>
</organism>
<dbReference type="CDD" id="cd09634">
    <property type="entry name" value="Cas1_I-II-III"/>
    <property type="match status" value="1"/>
</dbReference>
<keyword evidence="6" id="KW-0051">Antiviral defense</keyword>
<dbReference type="GO" id="GO:0003677">
    <property type="term" value="F:DNA binding"/>
    <property type="evidence" value="ECO:0007669"/>
    <property type="project" value="UniProtKB-KW"/>
</dbReference>
<evidence type="ECO:0000256" key="7">
    <source>
        <dbReference type="ARBA" id="ARBA00023125"/>
    </source>
</evidence>
<reference evidence="10" key="1">
    <citation type="submission" date="2010-05" db="EMBL/GenBank/DDBJ databases">
        <title>The draft genome of Desulfonatronospira thiodismutans ASO3-1.</title>
        <authorList>
            <consortium name="US DOE Joint Genome Institute (JGI-PGF)"/>
            <person name="Lucas S."/>
            <person name="Copeland A."/>
            <person name="Lapidus A."/>
            <person name="Cheng J.-F."/>
            <person name="Bruce D."/>
            <person name="Goodwin L."/>
            <person name="Pitluck S."/>
            <person name="Chertkov O."/>
            <person name="Brettin T."/>
            <person name="Detter J.C."/>
            <person name="Han C."/>
            <person name="Land M.L."/>
            <person name="Hauser L."/>
            <person name="Kyrpides N."/>
            <person name="Mikhailova N."/>
            <person name="Muyzer G."/>
            <person name="Woyke T."/>
        </authorList>
    </citation>
    <scope>NUCLEOTIDE SEQUENCE [LARGE SCALE GENOMIC DNA]</scope>
    <source>
        <strain evidence="10">ASO3-1</strain>
    </source>
</reference>
<dbReference type="PANTHER" id="PTHR34353:SF2">
    <property type="entry name" value="CRISPR-ASSOCIATED ENDONUCLEASE CAS1 1"/>
    <property type="match status" value="1"/>
</dbReference>
<keyword evidence="5" id="KW-0460">Magnesium</keyword>
<keyword evidence="3" id="KW-0255">Endonuclease</keyword>
<dbReference type="eggNOG" id="COG1518">
    <property type="taxonomic scope" value="Bacteria"/>
</dbReference>
<evidence type="ECO:0000256" key="8">
    <source>
        <dbReference type="ARBA" id="ARBA00023211"/>
    </source>
</evidence>
<comment type="subunit">
    <text evidence="9">Homodimer, forms a heterotetramer with a Cas2 homodimer.</text>
</comment>
<dbReference type="PANTHER" id="PTHR34353">
    <property type="entry name" value="CRISPR-ASSOCIATED ENDONUCLEASE CAS1 1"/>
    <property type="match status" value="1"/>
</dbReference>
<evidence type="ECO:0000256" key="3">
    <source>
        <dbReference type="ARBA" id="ARBA00022759"/>
    </source>
</evidence>
<dbReference type="GO" id="GO:0046872">
    <property type="term" value="F:metal ion binding"/>
    <property type="evidence" value="ECO:0007669"/>
    <property type="project" value="UniProtKB-KW"/>
</dbReference>